<accession>A0A2P2MS86</accession>
<dbReference type="AlphaFoldDB" id="A0A2P2MS86"/>
<proteinExistence type="predicted"/>
<sequence length="48" mass="5523">MRIKVTSLMIWQSFDSDSLDAKHHFAAILELVMDKGLRLGVIMTEFNI</sequence>
<evidence type="ECO:0000313" key="1">
    <source>
        <dbReference type="EMBL" id="MBX33104.1"/>
    </source>
</evidence>
<organism evidence="1">
    <name type="scientific">Rhizophora mucronata</name>
    <name type="common">Asiatic mangrove</name>
    <dbReference type="NCBI Taxonomy" id="61149"/>
    <lineage>
        <taxon>Eukaryota</taxon>
        <taxon>Viridiplantae</taxon>
        <taxon>Streptophyta</taxon>
        <taxon>Embryophyta</taxon>
        <taxon>Tracheophyta</taxon>
        <taxon>Spermatophyta</taxon>
        <taxon>Magnoliopsida</taxon>
        <taxon>eudicotyledons</taxon>
        <taxon>Gunneridae</taxon>
        <taxon>Pentapetalae</taxon>
        <taxon>rosids</taxon>
        <taxon>fabids</taxon>
        <taxon>Malpighiales</taxon>
        <taxon>Rhizophoraceae</taxon>
        <taxon>Rhizophora</taxon>
    </lineage>
</organism>
<protein>
    <submittedName>
        <fullName evidence="1">Uncharacterized protein MANES_13G154900</fullName>
    </submittedName>
</protein>
<reference evidence="1" key="1">
    <citation type="submission" date="2018-02" db="EMBL/GenBank/DDBJ databases">
        <title>Rhizophora mucronata_Transcriptome.</title>
        <authorList>
            <person name="Meera S.P."/>
            <person name="Sreeshan A."/>
            <person name="Augustine A."/>
        </authorList>
    </citation>
    <scope>NUCLEOTIDE SEQUENCE</scope>
    <source>
        <tissue evidence="1">Leaf</tissue>
    </source>
</reference>
<dbReference type="EMBL" id="GGEC01052620">
    <property type="protein sequence ID" value="MBX33104.1"/>
    <property type="molecule type" value="Transcribed_RNA"/>
</dbReference>
<name>A0A2P2MS86_RHIMU</name>